<evidence type="ECO:0000313" key="3">
    <source>
        <dbReference type="Proteomes" id="UP001321749"/>
    </source>
</evidence>
<reference evidence="2" key="2">
    <citation type="submission" date="2023-06" db="EMBL/GenBank/DDBJ databases">
        <authorList>
            <consortium name="Lawrence Berkeley National Laboratory"/>
            <person name="Mondo S.J."/>
            <person name="Hensen N."/>
            <person name="Bonometti L."/>
            <person name="Westerberg I."/>
            <person name="Brannstrom I.O."/>
            <person name="Guillou S."/>
            <person name="Cros-Aarteil S."/>
            <person name="Calhoun S."/>
            <person name="Haridas S."/>
            <person name="Kuo A."/>
            <person name="Pangilinan J."/>
            <person name="Riley R."/>
            <person name="Labutti K."/>
            <person name="Andreopoulos B."/>
            <person name="Lipzen A."/>
            <person name="Chen C."/>
            <person name="Yanf M."/>
            <person name="Daum C."/>
            <person name="Ng V."/>
            <person name="Clum A."/>
            <person name="Steindorff A."/>
            <person name="Ohm R."/>
            <person name="Martin F."/>
            <person name="Silar P."/>
            <person name="Natvig D."/>
            <person name="Lalanne C."/>
            <person name="Gautier V."/>
            <person name="Ament-Velasquez S.L."/>
            <person name="Kruys A."/>
            <person name="Hutchinson M.I."/>
            <person name="Powell A.J."/>
            <person name="Barry K."/>
            <person name="Miller A.N."/>
            <person name="Grigoriev I.V."/>
            <person name="Debuchy R."/>
            <person name="Gladieux P."/>
            <person name="Thoren M.H."/>
            <person name="Johannesson H."/>
        </authorList>
    </citation>
    <scope>NUCLEOTIDE SEQUENCE</scope>
    <source>
        <strain evidence="2">PSN324</strain>
    </source>
</reference>
<protein>
    <submittedName>
        <fullName evidence="2">Uncharacterized protein</fullName>
    </submittedName>
</protein>
<feature type="region of interest" description="Disordered" evidence="1">
    <location>
        <begin position="110"/>
        <end position="152"/>
    </location>
</feature>
<sequence>MLSGSKMRPPSTRSSGCAILTSILGLILAAGPTLATTTLTTSSITRSISSYPSQSTKSTSTVELDKRGAGANANGILLPFFLPDSEPLSLVASVVAVSKTTVIVTKTVVPTNSNSKSSSGQASKTTISTTTRTTTSSLVTNTITGTSDPSEITLQIDCPTGSSPENDACRSASIYPAQVTQRLLPAGSEWKGVTTYLVGDDSTTSWTCWQGMTMKNSEAGGGGYGMVPYAQCASTVIKSGGSSVRMGTTTYDECYLYRHMVPLVVTAGRENLPSGAEWERQISASGAEDSVKDMNAGWAGKMSRLGCGLGGTRTMWAGSVKTSVPVVTGAAAVEGKTTTSGGDAQRDRIWKGVPMFVAGIWWLLVGFASA</sequence>
<gene>
    <name evidence="2" type="ORF">QBC42DRAFT_271552</name>
</gene>
<comment type="caution">
    <text evidence="2">The sequence shown here is derived from an EMBL/GenBank/DDBJ whole genome shotgun (WGS) entry which is preliminary data.</text>
</comment>
<reference evidence="2" key="1">
    <citation type="journal article" date="2023" name="Mol. Phylogenet. Evol.">
        <title>Genome-scale phylogeny and comparative genomics of the fungal order Sordariales.</title>
        <authorList>
            <person name="Hensen N."/>
            <person name="Bonometti L."/>
            <person name="Westerberg I."/>
            <person name="Brannstrom I.O."/>
            <person name="Guillou S."/>
            <person name="Cros-Aarteil S."/>
            <person name="Calhoun S."/>
            <person name="Haridas S."/>
            <person name="Kuo A."/>
            <person name="Mondo S."/>
            <person name="Pangilinan J."/>
            <person name="Riley R."/>
            <person name="LaButti K."/>
            <person name="Andreopoulos B."/>
            <person name="Lipzen A."/>
            <person name="Chen C."/>
            <person name="Yan M."/>
            <person name="Daum C."/>
            <person name="Ng V."/>
            <person name="Clum A."/>
            <person name="Steindorff A."/>
            <person name="Ohm R.A."/>
            <person name="Martin F."/>
            <person name="Silar P."/>
            <person name="Natvig D.O."/>
            <person name="Lalanne C."/>
            <person name="Gautier V."/>
            <person name="Ament-Velasquez S.L."/>
            <person name="Kruys A."/>
            <person name="Hutchinson M.I."/>
            <person name="Powell A.J."/>
            <person name="Barry K."/>
            <person name="Miller A.N."/>
            <person name="Grigoriev I.V."/>
            <person name="Debuchy R."/>
            <person name="Gladieux P."/>
            <person name="Hiltunen Thoren M."/>
            <person name="Johannesson H."/>
        </authorList>
    </citation>
    <scope>NUCLEOTIDE SEQUENCE</scope>
    <source>
        <strain evidence="2">PSN324</strain>
    </source>
</reference>
<accession>A0AAV9HN27</accession>
<proteinExistence type="predicted"/>
<evidence type="ECO:0000313" key="2">
    <source>
        <dbReference type="EMBL" id="KAK4460777.1"/>
    </source>
</evidence>
<dbReference type="EMBL" id="MU865004">
    <property type="protein sequence ID" value="KAK4460777.1"/>
    <property type="molecule type" value="Genomic_DNA"/>
</dbReference>
<dbReference type="AlphaFoldDB" id="A0AAV9HN27"/>
<feature type="compositionally biased region" description="Low complexity" evidence="1">
    <location>
        <begin position="110"/>
        <end position="146"/>
    </location>
</feature>
<evidence type="ECO:0000256" key="1">
    <source>
        <dbReference type="SAM" id="MobiDB-lite"/>
    </source>
</evidence>
<keyword evidence="3" id="KW-1185">Reference proteome</keyword>
<dbReference type="Proteomes" id="UP001321749">
    <property type="component" value="Unassembled WGS sequence"/>
</dbReference>
<organism evidence="2 3">
    <name type="scientific">Cladorrhinum samala</name>
    <dbReference type="NCBI Taxonomy" id="585594"/>
    <lineage>
        <taxon>Eukaryota</taxon>
        <taxon>Fungi</taxon>
        <taxon>Dikarya</taxon>
        <taxon>Ascomycota</taxon>
        <taxon>Pezizomycotina</taxon>
        <taxon>Sordariomycetes</taxon>
        <taxon>Sordariomycetidae</taxon>
        <taxon>Sordariales</taxon>
        <taxon>Podosporaceae</taxon>
        <taxon>Cladorrhinum</taxon>
    </lineage>
</organism>
<name>A0AAV9HN27_9PEZI</name>